<organism evidence="1">
    <name type="scientific">Desulfofervidus auxilii</name>
    <dbReference type="NCBI Taxonomy" id="1621989"/>
    <lineage>
        <taxon>Bacteria</taxon>
        <taxon>Pseudomonadati</taxon>
        <taxon>Thermodesulfobacteriota</taxon>
        <taxon>Candidatus Desulfofervidia</taxon>
        <taxon>Candidatus Desulfofervidales</taxon>
        <taxon>Candidatus Desulfofervidaceae</taxon>
        <taxon>Candidatus Desulfofervidus</taxon>
    </lineage>
</organism>
<reference evidence="1" key="1">
    <citation type="journal article" date="2020" name="mSystems">
        <title>Genome- and Community-Level Interaction Insights into Carbon Utilization and Element Cycling Functions of Hydrothermarchaeota in Hydrothermal Sediment.</title>
        <authorList>
            <person name="Zhou Z."/>
            <person name="Liu Y."/>
            <person name="Xu W."/>
            <person name="Pan J."/>
            <person name="Luo Z.H."/>
            <person name="Li M."/>
        </authorList>
    </citation>
    <scope>NUCLEOTIDE SEQUENCE [LARGE SCALE GENOMIC DNA]</scope>
    <source>
        <strain evidence="1">HyVt-233</strain>
    </source>
</reference>
<feature type="non-terminal residue" evidence="1">
    <location>
        <position position="1"/>
    </location>
</feature>
<dbReference type="AlphaFoldDB" id="A0A7C0Y5Z9"/>
<dbReference type="EMBL" id="DRBS01000414">
    <property type="protein sequence ID" value="HDD45397.1"/>
    <property type="molecule type" value="Genomic_DNA"/>
</dbReference>
<dbReference type="Pfam" id="PF13289">
    <property type="entry name" value="SIR2_2"/>
    <property type="match status" value="1"/>
</dbReference>
<gene>
    <name evidence="1" type="ORF">ENG63_11155</name>
</gene>
<comment type="caution">
    <text evidence="1">The sequence shown here is derived from an EMBL/GenBank/DDBJ whole genome shotgun (WGS) entry which is preliminary data.</text>
</comment>
<name>A0A7C0Y5Z9_DESA2</name>
<proteinExistence type="predicted"/>
<dbReference type="Proteomes" id="UP000886289">
    <property type="component" value="Unassembled WGS sequence"/>
</dbReference>
<evidence type="ECO:0000313" key="1">
    <source>
        <dbReference type="EMBL" id="HDD45397.1"/>
    </source>
</evidence>
<sequence>SEKDVNVEDLLDNIEIALKEWQRAGNQELNKLKKVRHCLYKEIIKAAILKEEWWENPEKILEGPHELSYHRILLQRLVASRQPGQTPPWIFTTNYDLAIEWAAESINLKVINGFEGLHCRSFSPHSFDLGYRNMLAKGEAKFGIYNIYLVKSHGSLTWQESKEYDTYFELSAQTAWEKIKFFLNSEDSDISLPIIFPFAAKYMQTIGFVLGELFRRFTEFLSRPQTCLIICGFSFSDKHLNQLFFRALQNPTLHLVICDPFAEIDEGHFNSLNKWIYKLANINSHQITIIGDKNNAYFESLVTYLPEPALYDEKLEEIKKFLKVLSHER</sequence>
<protein>
    <submittedName>
        <fullName evidence="1">Uncharacterized protein</fullName>
    </submittedName>
</protein>
<accession>A0A7C0Y5Z9</accession>